<dbReference type="EMBL" id="GBXM01028661">
    <property type="protein sequence ID" value="JAH79916.1"/>
    <property type="molecule type" value="Transcribed_RNA"/>
</dbReference>
<name>A0A0E9VPG1_ANGAN</name>
<organism evidence="1">
    <name type="scientific">Anguilla anguilla</name>
    <name type="common">European freshwater eel</name>
    <name type="synonym">Muraena anguilla</name>
    <dbReference type="NCBI Taxonomy" id="7936"/>
    <lineage>
        <taxon>Eukaryota</taxon>
        <taxon>Metazoa</taxon>
        <taxon>Chordata</taxon>
        <taxon>Craniata</taxon>
        <taxon>Vertebrata</taxon>
        <taxon>Euteleostomi</taxon>
        <taxon>Actinopterygii</taxon>
        <taxon>Neopterygii</taxon>
        <taxon>Teleostei</taxon>
        <taxon>Anguilliformes</taxon>
        <taxon>Anguillidae</taxon>
        <taxon>Anguilla</taxon>
    </lineage>
</organism>
<reference evidence="1" key="1">
    <citation type="submission" date="2014-11" db="EMBL/GenBank/DDBJ databases">
        <authorList>
            <person name="Amaro Gonzalez C."/>
        </authorList>
    </citation>
    <scope>NUCLEOTIDE SEQUENCE</scope>
</reference>
<protein>
    <submittedName>
        <fullName evidence="1">Uncharacterized protein</fullName>
    </submittedName>
</protein>
<evidence type="ECO:0000313" key="1">
    <source>
        <dbReference type="EMBL" id="JAH79916.1"/>
    </source>
</evidence>
<reference evidence="1" key="2">
    <citation type="journal article" date="2015" name="Fish Shellfish Immunol.">
        <title>Early steps in the European eel (Anguilla anguilla)-Vibrio vulnificus interaction in the gills: Role of the RtxA13 toxin.</title>
        <authorList>
            <person name="Callol A."/>
            <person name="Pajuelo D."/>
            <person name="Ebbesson L."/>
            <person name="Teles M."/>
            <person name="MacKenzie S."/>
            <person name="Amaro C."/>
        </authorList>
    </citation>
    <scope>NUCLEOTIDE SEQUENCE</scope>
</reference>
<dbReference type="AlphaFoldDB" id="A0A0E9VPG1"/>
<accession>A0A0E9VPG1</accession>
<proteinExistence type="predicted"/>
<sequence length="29" mass="3566">MQTKLSDFPKHIHTLQLFDFMYLFTVHQV</sequence>